<dbReference type="AlphaFoldDB" id="A0A2X0MYY0"/>
<dbReference type="Gene3D" id="3.40.50.300">
    <property type="entry name" value="P-loop containing nucleotide triphosphate hydrolases"/>
    <property type="match status" value="1"/>
</dbReference>
<dbReference type="STRING" id="796604.A0A2X0MYY0"/>
<sequence>MPPISNPIIGDNGARAAKLVTDFILARLAQHRSSWTAKNFGPTKPTPPLFVGVQGPQGSGKSHLVSQLPTQLAPLRTAFLSLDELYLPHAKLQSLAATDPTNKLIQGRGQPGTHDLTLGVSILSSLARINEPSNESQVVELPTYDKSLHDGQGDRAKETISVQGPIDIVLFEGWCVGFQPLDPSTLAQLYTNTSQNPKTYAAPHLDYETPFFIEHSLNHLLLVNERLAKYAKDLWSFLDCFVQIETKRMSYVWQWRLEQEHNMKSKNGGVGMTDEQVRQFIGRQVLTFSLSYMPSYELFQSGIRSKDTRWFGKVLKLVAGREKEVVATEDQTQSDSATSTEPRFG</sequence>
<organism evidence="1 2">
    <name type="scientific">Microbotryum silenes-dioicae</name>
    <dbReference type="NCBI Taxonomy" id="796604"/>
    <lineage>
        <taxon>Eukaryota</taxon>
        <taxon>Fungi</taxon>
        <taxon>Dikarya</taxon>
        <taxon>Basidiomycota</taxon>
        <taxon>Pucciniomycotina</taxon>
        <taxon>Microbotryomycetes</taxon>
        <taxon>Microbotryales</taxon>
        <taxon>Microbotryaceae</taxon>
        <taxon>Microbotryum</taxon>
    </lineage>
</organism>
<dbReference type="InterPro" id="IPR027417">
    <property type="entry name" value="P-loop_NTPase"/>
</dbReference>
<dbReference type="SUPFAM" id="SSF52540">
    <property type="entry name" value="P-loop containing nucleoside triphosphate hydrolases"/>
    <property type="match status" value="1"/>
</dbReference>
<evidence type="ECO:0000313" key="2">
    <source>
        <dbReference type="Proteomes" id="UP000249464"/>
    </source>
</evidence>
<accession>A0A2X0MYY0</accession>
<dbReference type="PANTHER" id="PTHR10285">
    <property type="entry name" value="URIDINE KINASE"/>
    <property type="match status" value="1"/>
</dbReference>
<keyword evidence="2" id="KW-1185">Reference proteome</keyword>
<protein>
    <submittedName>
        <fullName evidence="1">BQ5605_C001g00844 protein</fullName>
    </submittedName>
</protein>
<dbReference type="Proteomes" id="UP000249464">
    <property type="component" value="Unassembled WGS sequence"/>
</dbReference>
<reference evidence="1 2" key="1">
    <citation type="submission" date="2016-11" db="EMBL/GenBank/DDBJ databases">
        <authorList>
            <person name="Jaros S."/>
            <person name="Januszkiewicz K."/>
            <person name="Wedrychowicz H."/>
        </authorList>
    </citation>
    <scope>NUCLEOTIDE SEQUENCE [LARGE SCALE GENOMIC DNA]</scope>
</reference>
<name>A0A2X0MYY0_9BASI</name>
<proteinExistence type="predicted"/>
<gene>
    <name evidence="1" type="primary">BQ5605_C001g00844</name>
    <name evidence="1" type="ORF">BQ5605_C001G00844</name>
</gene>
<evidence type="ECO:0000313" key="1">
    <source>
        <dbReference type="EMBL" id="SGY50002.1"/>
    </source>
</evidence>
<dbReference type="EMBL" id="FQNC01000043">
    <property type="protein sequence ID" value="SGY50002.1"/>
    <property type="molecule type" value="Genomic_DNA"/>
</dbReference>